<evidence type="ECO:0000313" key="1">
    <source>
        <dbReference type="EMBL" id="KAI4378407.1"/>
    </source>
</evidence>
<comment type="caution">
    <text evidence="1">The sequence shown here is derived from an EMBL/GenBank/DDBJ whole genome shotgun (WGS) entry which is preliminary data.</text>
</comment>
<organism evidence="1 2">
    <name type="scientific">Melastoma candidum</name>
    <dbReference type="NCBI Taxonomy" id="119954"/>
    <lineage>
        <taxon>Eukaryota</taxon>
        <taxon>Viridiplantae</taxon>
        <taxon>Streptophyta</taxon>
        <taxon>Embryophyta</taxon>
        <taxon>Tracheophyta</taxon>
        <taxon>Spermatophyta</taxon>
        <taxon>Magnoliopsida</taxon>
        <taxon>eudicotyledons</taxon>
        <taxon>Gunneridae</taxon>
        <taxon>Pentapetalae</taxon>
        <taxon>rosids</taxon>
        <taxon>malvids</taxon>
        <taxon>Myrtales</taxon>
        <taxon>Melastomataceae</taxon>
        <taxon>Melastomatoideae</taxon>
        <taxon>Melastomateae</taxon>
        <taxon>Melastoma</taxon>
    </lineage>
</organism>
<gene>
    <name evidence="1" type="ORF">MLD38_015889</name>
</gene>
<reference evidence="2" key="1">
    <citation type="journal article" date="2023" name="Front. Plant Sci.">
        <title>Chromosomal-level genome assembly of Melastoma candidum provides insights into trichome evolution.</title>
        <authorList>
            <person name="Zhong Y."/>
            <person name="Wu W."/>
            <person name="Sun C."/>
            <person name="Zou P."/>
            <person name="Liu Y."/>
            <person name="Dai S."/>
            <person name="Zhou R."/>
        </authorList>
    </citation>
    <scope>NUCLEOTIDE SEQUENCE [LARGE SCALE GENOMIC DNA]</scope>
</reference>
<accession>A0ACB9RIY5</accession>
<name>A0ACB9RIY5_9MYRT</name>
<protein>
    <submittedName>
        <fullName evidence="1">Uncharacterized protein</fullName>
    </submittedName>
</protein>
<dbReference type="Proteomes" id="UP001057402">
    <property type="component" value="Chromosome 4"/>
</dbReference>
<sequence length="138" mass="15516">MQSPARVEARMHVCGGYGAQAMQETDWYIAKVSTKQRLDLAKKELESIMLLDNFERAKTRIKVESEGEEKINNSYQSIYKQFTEILSSLGVVPVETIGNPFDPLACNRVGSKFSQVVDDITRALAGLCPGFLKTWIRL</sequence>
<evidence type="ECO:0000313" key="2">
    <source>
        <dbReference type="Proteomes" id="UP001057402"/>
    </source>
</evidence>
<keyword evidence="2" id="KW-1185">Reference proteome</keyword>
<dbReference type="EMBL" id="CM042883">
    <property type="protein sequence ID" value="KAI4378407.1"/>
    <property type="molecule type" value="Genomic_DNA"/>
</dbReference>
<proteinExistence type="predicted"/>